<accession>A0A915NBG8</accession>
<evidence type="ECO:0000256" key="3">
    <source>
        <dbReference type="ARBA" id="ARBA00022771"/>
    </source>
</evidence>
<evidence type="ECO:0000256" key="1">
    <source>
        <dbReference type="ARBA" id="ARBA00022723"/>
    </source>
</evidence>
<evidence type="ECO:0000256" key="2">
    <source>
        <dbReference type="ARBA" id="ARBA00022737"/>
    </source>
</evidence>
<dbReference type="InterPro" id="IPR045877">
    <property type="entry name" value="ZFP36-like"/>
</dbReference>
<keyword evidence="1 5" id="KW-0479">Metal-binding</keyword>
<dbReference type="PANTHER" id="PTHR12547">
    <property type="entry name" value="CCCH ZINC FINGER/TIS11-RELATED"/>
    <property type="match status" value="1"/>
</dbReference>
<dbReference type="FunFam" id="4.10.1000.10:FF:000001">
    <property type="entry name" value="zinc finger CCCH domain-containing protein 15-like"/>
    <property type="match status" value="1"/>
</dbReference>
<evidence type="ECO:0000256" key="6">
    <source>
        <dbReference type="SAM" id="MobiDB-lite"/>
    </source>
</evidence>
<dbReference type="GO" id="GO:0043186">
    <property type="term" value="C:P granule"/>
    <property type="evidence" value="ECO:0007669"/>
    <property type="project" value="UniProtKB-ARBA"/>
</dbReference>
<dbReference type="GO" id="GO:0003729">
    <property type="term" value="F:mRNA binding"/>
    <property type="evidence" value="ECO:0007669"/>
    <property type="project" value="InterPro"/>
</dbReference>
<evidence type="ECO:0000313" key="8">
    <source>
        <dbReference type="Proteomes" id="UP000887561"/>
    </source>
</evidence>
<dbReference type="Pfam" id="PF00642">
    <property type="entry name" value="zf-CCCH"/>
    <property type="match status" value="1"/>
</dbReference>
<protein>
    <submittedName>
        <fullName evidence="9">C3H1-type domain-containing protein</fullName>
    </submittedName>
</protein>
<dbReference type="InterPro" id="IPR036855">
    <property type="entry name" value="Znf_CCCH_sf"/>
</dbReference>
<evidence type="ECO:0000259" key="7">
    <source>
        <dbReference type="PROSITE" id="PS50103"/>
    </source>
</evidence>
<keyword evidence="4 5" id="KW-0862">Zinc</keyword>
<dbReference type="GO" id="GO:0008270">
    <property type="term" value="F:zinc ion binding"/>
    <property type="evidence" value="ECO:0007669"/>
    <property type="project" value="UniProtKB-KW"/>
</dbReference>
<sequence>MENNNYKMSNFLTENKPNLNLSLSDFQRSLENRVIRNETTFRTEICRKLRSTGFCAYGDKCRFAHDESELRVKLFIHAERNIKIIQNSSQIKSLLELDTTSFKANNVNDISLPNGDNENNNNTNTSSSNGNRLFNGQISPPIFKEFAHW</sequence>
<evidence type="ECO:0000313" key="9">
    <source>
        <dbReference type="WBParaSite" id="scaffold9085_cov232.g13629"/>
    </source>
</evidence>
<dbReference type="SUPFAM" id="SSF90229">
    <property type="entry name" value="CCCH zinc finger"/>
    <property type="match status" value="1"/>
</dbReference>
<feature type="zinc finger region" description="C3H1-type" evidence="5">
    <location>
        <begin position="40"/>
        <end position="68"/>
    </location>
</feature>
<keyword evidence="3 5" id="KW-0863">Zinc-finger</keyword>
<keyword evidence="8" id="KW-1185">Reference proteome</keyword>
<feature type="compositionally biased region" description="Low complexity" evidence="6">
    <location>
        <begin position="114"/>
        <end position="131"/>
    </location>
</feature>
<organism evidence="8 9">
    <name type="scientific">Meloidogyne javanica</name>
    <name type="common">Root-knot nematode worm</name>
    <dbReference type="NCBI Taxonomy" id="6303"/>
    <lineage>
        <taxon>Eukaryota</taxon>
        <taxon>Metazoa</taxon>
        <taxon>Ecdysozoa</taxon>
        <taxon>Nematoda</taxon>
        <taxon>Chromadorea</taxon>
        <taxon>Rhabditida</taxon>
        <taxon>Tylenchina</taxon>
        <taxon>Tylenchomorpha</taxon>
        <taxon>Tylenchoidea</taxon>
        <taxon>Meloidogynidae</taxon>
        <taxon>Meloidogyninae</taxon>
        <taxon>Meloidogyne</taxon>
        <taxon>Meloidogyne incognita group</taxon>
    </lineage>
</organism>
<evidence type="ECO:0000256" key="5">
    <source>
        <dbReference type="PROSITE-ProRule" id="PRU00723"/>
    </source>
</evidence>
<dbReference type="Proteomes" id="UP000887561">
    <property type="component" value="Unplaced"/>
</dbReference>
<feature type="domain" description="C3H1-type" evidence="7">
    <location>
        <begin position="40"/>
        <end position="68"/>
    </location>
</feature>
<dbReference type="WBParaSite" id="scaffold9085_cov232.g13629">
    <property type="protein sequence ID" value="scaffold9085_cov232.g13629"/>
    <property type="gene ID" value="scaffold9085_cov232.g13629"/>
</dbReference>
<dbReference type="Gene3D" id="4.10.1000.10">
    <property type="entry name" value="Zinc finger, CCCH-type"/>
    <property type="match status" value="1"/>
</dbReference>
<keyword evidence="2" id="KW-0677">Repeat</keyword>
<dbReference type="PANTHER" id="PTHR12547:SF18">
    <property type="entry name" value="PROTEIN TIS11"/>
    <property type="match status" value="1"/>
</dbReference>
<feature type="region of interest" description="Disordered" evidence="6">
    <location>
        <begin position="108"/>
        <end position="136"/>
    </location>
</feature>
<dbReference type="PROSITE" id="PS50103">
    <property type="entry name" value="ZF_C3H1"/>
    <property type="match status" value="1"/>
</dbReference>
<dbReference type="AlphaFoldDB" id="A0A915NBG8"/>
<dbReference type="InterPro" id="IPR000571">
    <property type="entry name" value="Znf_CCCH"/>
</dbReference>
<name>A0A915NBG8_MELJA</name>
<reference evidence="9" key="1">
    <citation type="submission" date="2022-11" db="UniProtKB">
        <authorList>
            <consortium name="WormBaseParasite"/>
        </authorList>
    </citation>
    <scope>IDENTIFICATION</scope>
</reference>
<evidence type="ECO:0000256" key="4">
    <source>
        <dbReference type="ARBA" id="ARBA00022833"/>
    </source>
</evidence>
<dbReference type="SMART" id="SM00356">
    <property type="entry name" value="ZnF_C3H1"/>
    <property type="match status" value="1"/>
</dbReference>
<proteinExistence type="predicted"/>